<dbReference type="EMBL" id="LDOT01000034">
    <property type="protein sequence ID" value="KLV03361.1"/>
    <property type="molecule type" value="Genomic_DNA"/>
</dbReference>
<dbReference type="PANTHER" id="PTHR43130:SF15">
    <property type="entry name" value="THIJ_PFPI FAMILY PROTEIN (AFU_ORTHOLOGUE AFUA_5G14240)"/>
    <property type="match status" value="1"/>
</dbReference>
<accession>A0A0J1GUL6</accession>
<sequence>MPQQTDSERSHTVAVLLYPGFDLLDLASVTNVLGLYPDAFNLILTTNHDNTDETHLPAEQQITSQQGVTLSHITHWQHLPAIDIVIIPGGEGAATFALKPSVSNWLKQHADTRYICAFSLAAVLLAEAGLLLGKSATTSKKHYRLASQFGIGVDWYPVARWVRDQNIFTSSGGIAGLDMMLALLAALKGEDIARKTAIQLEHIWINDPNDDPFAPLHVVQ</sequence>
<keyword evidence="3" id="KW-1185">Reference proteome</keyword>
<evidence type="ECO:0000313" key="2">
    <source>
        <dbReference type="EMBL" id="KLV03361.1"/>
    </source>
</evidence>
<protein>
    <recommendedName>
        <fullName evidence="1">DJ-1/PfpI domain-containing protein</fullName>
    </recommendedName>
</protein>
<proteinExistence type="predicted"/>
<reference evidence="2 3" key="1">
    <citation type="submission" date="2015-05" db="EMBL/GenBank/DDBJ databases">
        <title>Photobacterium galathea sp. nov.</title>
        <authorList>
            <person name="Machado H."/>
            <person name="Gram L."/>
        </authorList>
    </citation>
    <scope>NUCLEOTIDE SEQUENCE [LARGE SCALE GENOMIC DNA]</scope>
    <source>
        <strain evidence="2 3">CGMCC 1.12159</strain>
    </source>
</reference>
<dbReference type="Gene3D" id="3.40.50.880">
    <property type="match status" value="1"/>
</dbReference>
<dbReference type="InterPro" id="IPR052158">
    <property type="entry name" value="INH-QAR"/>
</dbReference>
<dbReference type="Proteomes" id="UP000036097">
    <property type="component" value="Unassembled WGS sequence"/>
</dbReference>
<dbReference type="SUPFAM" id="SSF52317">
    <property type="entry name" value="Class I glutamine amidotransferase-like"/>
    <property type="match status" value="1"/>
</dbReference>
<organism evidence="2 3">
    <name type="scientific">Photobacterium aquae</name>
    <dbReference type="NCBI Taxonomy" id="1195763"/>
    <lineage>
        <taxon>Bacteria</taxon>
        <taxon>Pseudomonadati</taxon>
        <taxon>Pseudomonadota</taxon>
        <taxon>Gammaproteobacteria</taxon>
        <taxon>Vibrionales</taxon>
        <taxon>Vibrionaceae</taxon>
        <taxon>Photobacterium</taxon>
    </lineage>
</organism>
<gene>
    <name evidence="2" type="ORF">ABT56_19755</name>
</gene>
<comment type="caution">
    <text evidence="2">The sequence shown here is derived from an EMBL/GenBank/DDBJ whole genome shotgun (WGS) entry which is preliminary data.</text>
</comment>
<dbReference type="PATRIC" id="fig|1195763.3.peg.4229"/>
<dbReference type="OrthoDB" id="9803764at2"/>
<dbReference type="STRING" id="1195763.ABT56_19755"/>
<name>A0A0J1GUL6_9GAMM</name>
<dbReference type="AlphaFoldDB" id="A0A0J1GUL6"/>
<dbReference type="InterPro" id="IPR002818">
    <property type="entry name" value="DJ-1/PfpI"/>
</dbReference>
<feature type="domain" description="DJ-1/PfpI" evidence="1">
    <location>
        <begin position="50"/>
        <end position="185"/>
    </location>
</feature>
<evidence type="ECO:0000313" key="3">
    <source>
        <dbReference type="Proteomes" id="UP000036097"/>
    </source>
</evidence>
<dbReference type="RefSeq" id="WP_047880630.1">
    <property type="nucleotide sequence ID" value="NZ_LDOT01000034.1"/>
</dbReference>
<dbReference type="InterPro" id="IPR029062">
    <property type="entry name" value="Class_I_gatase-like"/>
</dbReference>
<evidence type="ECO:0000259" key="1">
    <source>
        <dbReference type="Pfam" id="PF01965"/>
    </source>
</evidence>
<dbReference type="PANTHER" id="PTHR43130">
    <property type="entry name" value="ARAC-FAMILY TRANSCRIPTIONAL REGULATOR"/>
    <property type="match status" value="1"/>
</dbReference>
<dbReference type="Pfam" id="PF01965">
    <property type="entry name" value="DJ-1_PfpI"/>
    <property type="match status" value="1"/>
</dbReference>